<dbReference type="OrthoDB" id="9790031at2"/>
<evidence type="ECO:0000313" key="11">
    <source>
        <dbReference type="EMBL" id="SUO90292.1"/>
    </source>
</evidence>
<keyword evidence="4" id="KW-0028">Amino-acid biosynthesis</keyword>
<keyword evidence="13" id="KW-1185">Reference proteome</keyword>
<keyword evidence="8" id="KW-0718">Serine biosynthesis</keyword>
<proteinExistence type="predicted"/>
<evidence type="ECO:0000256" key="7">
    <source>
        <dbReference type="ARBA" id="ARBA00022842"/>
    </source>
</evidence>
<accession>A0A380MJI9</accession>
<dbReference type="GO" id="GO:0005737">
    <property type="term" value="C:cytoplasm"/>
    <property type="evidence" value="ECO:0007669"/>
    <property type="project" value="TreeGrafter"/>
</dbReference>
<evidence type="ECO:0000256" key="2">
    <source>
        <dbReference type="ARBA" id="ARBA00005135"/>
    </source>
</evidence>
<evidence type="ECO:0000256" key="5">
    <source>
        <dbReference type="ARBA" id="ARBA00022723"/>
    </source>
</evidence>
<dbReference type="GO" id="GO:0036424">
    <property type="term" value="F:L-phosphoserine phosphatase activity"/>
    <property type="evidence" value="ECO:0007669"/>
    <property type="project" value="TreeGrafter"/>
</dbReference>
<dbReference type="NCBIfam" id="TIGR01488">
    <property type="entry name" value="HAD-SF-IB"/>
    <property type="match status" value="1"/>
</dbReference>
<dbReference type="GO" id="GO:0000287">
    <property type="term" value="F:magnesium ion binding"/>
    <property type="evidence" value="ECO:0007669"/>
    <property type="project" value="TreeGrafter"/>
</dbReference>
<comment type="catalytic activity">
    <reaction evidence="10">
        <text>O-phospho-D-serine + H2O = D-serine + phosphate</text>
        <dbReference type="Rhea" id="RHEA:24873"/>
        <dbReference type="ChEBI" id="CHEBI:15377"/>
        <dbReference type="ChEBI" id="CHEBI:35247"/>
        <dbReference type="ChEBI" id="CHEBI:43474"/>
        <dbReference type="ChEBI" id="CHEBI:58680"/>
        <dbReference type="EC" id="3.1.3.3"/>
    </reaction>
</comment>
<evidence type="ECO:0000256" key="4">
    <source>
        <dbReference type="ARBA" id="ARBA00022605"/>
    </source>
</evidence>
<name>A0A380MJI9_9GAMM</name>
<dbReference type="PANTHER" id="PTHR43344:SF2">
    <property type="entry name" value="PHOSPHOSERINE PHOSPHATASE"/>
    <property type="match status" value="1"/>
</dbReference>
<evidence type="ECO:0000313" key="13">
    <source>
        <dbReference type="Proteomes" id="UP000254575"/>
    </source>
</evidence>
<dbReference type="SUPFAM" id="SSF56784">
    <property type="entry name" value="HAD-like"/>
    <property type="match status" value="1"/>
</dbReference>
<dbReference type="EMBL" id="UHIA01000002">
    <property type="protein sequence ID" value="SUO90292.1"/>
    <property type="molecule type" value="Genomic_DNA"/>
</dbReference>
<evidence type="ECO:0000256" key="10">
    <source>
        <dbReference type="ARBA" id="ARBA00048523"/>
    </source>
</evidence>
<dbReference type="InterPro" id="IPR036412">
    <property type="entry name" value="HAD-like_sf"/>
</dbReference>
<keyword evidence="6 11" id="KW-0378">Hydrolase</keyword>
<dbReference type="EC" id="3.1.3.3" evidence="3"/>
<dbReference type="Gene3D" id="1.10.150.210">
    <property type="entry name" value="Phosphoserine phosphatase, domain 2"/>
    <property type="match status" value="1"/>
</dbReference>
<evidence type="ECO:0000256" key="9">
    <source>
        <dbReference type="ARBA" id="ARBA00048138"/>
    </source>
</evidence>
<dbReference type="AlphaFoldDB" id="A0A380MJI9"/>
<dbReference type="Pfam" id="PF00702">
    <property type="entry name" value="Hydrolase"/>
    <property type="match status" value="1"/>
</dbReference>
<organism evidence="11 13">
    <name type="scientific">Suttonella indologenes</name>
    <dbReference type="NCBI Taxonomy" id="13276"/>
    <lineage>
        <taxon>Bacteria</taxon>
        <taxon>Pseudomonadati</taxon>
        <taxon>Pseudomonadota</taxon>
        <taxon>Gammaproteobacteria</taxon>
        <taxon>Cardiobacteriales</taxon>
        <taxon>Cardiobacteriaceae</taxon>
        <taxon>Suttonella</taxon>
    </lineage>
</organism>
<dbReference type="Gene3D" id="3.40.50.1000">
    <property type="entry name" value="HAD superfamily/HAD-like"/>
    <property type="match status" value="1"/>
</dbReference>
<keyword evidence="5" id="KW-0479">Metal-binding</keyword>
<comment type="pathway">
    <text evidence="2">Amino-acid biosynthesis; L-serine biosynthesis; L-serine from 3-phospho-D-glycerate: step 3/3.</text>
</comment>
<sequence>MPFFSLPQALIFDCDSTLSTIEGIDELAAAKNCRVEIAVLTDRAMNGEVPLEAVYAKRLEIIRPSRSDVRAIADLYAANPCLHAQEIVRHLQDKGVRVGIVSGGLLDAVLPFGQSLGIAEEDIFAVALDYDVQGNYRGVLPSPLTTAVGKFEIVAQWKARHQFKSLYLVGDGMSDVAALGKAAADVVIGYGGVIARPAVREQASIFIEQADLLALLALWEDA</sequence>
<evidence type="ECO:0000256" key="1">
    <source>
        <dbReference type="ARBA" id="ARBA00001946"/>
    </source>
</evidence>
<keyword evidence="7" id="KW-0460">Magnesium</keyword>
<protein>
    <recommendedName>
        <fullName evidence="3">phosphoserine phosphatase</fullName>
        <ecNumber evidence="3">3.1.3.3</ecNumber>
    </recommendedName>
</protein>
<gene>
    <name evidence="11" type="primary">serB_1</name>
    <name evidence="12" type="synonym">serB_2</name>
    <name evidence="11" type="ORF">NCTC10717_00079</name>
    <name evidence="12" type="ORF">NCTC10717_01689</name>
</gene>
<dbReference type="GO" id="GO:0006564">
    <property type="term" value="P:L-serine biosynthetic process"/>
    <property type="evidence" value="ECO:0007669"/>
    <property type="project" value="UniProtKB-KW"/>
</dbReference>
<evidence type="ECO:0000256" key="6">
    <source>
        <dbReference type="ARBA" id="ARBA00022801"/>
    </source>
</evidence>
<evidence type="ECO:0000256" key="8">
    <source>
        <dbReference type="ARBA" id="ARBA00023299"/>
    </source>
</evidence>
<dbReference type="EMBL" id="UHIA01000004">
    <property type="protein sequence ID" value="SUO97924.1"/>
    <property type="molecule type" value="Genomic_DNA"/>
</dbReference>
<dbReference type="RefSeq" id="WP_115217414.1">
    <property type="nucleotide sequence ID" value="NZ_UHIA01000002.1"/>
</dbReference>
<evidence type="ECO:0000313" key="12">
    <source>
        <dbReference type="EMBL" id="SUO97924.1"/>
    </source>
</evidence>
<comment type="cofactor">
    <cofactor evidence="1">
        <name>Mg(2+)</name>
        <dbReference type="ChEBI" id="CHEBI:18420"/>
    </cofactor>
</comment>
<evidence type="ECO:0000256" key="3">
    <source>
        <dbReference type="ARBA" id="ARBA00012640"/>
    </source>
</evidence>
<reference evidence="11 13" key="1">
    <citation type="submission" date="2018-06" db="EMBL/GenBank/DDBJ databases">
        <authorList>
            <consortium name="Pathogen Informatics"/>
            <person name="Doyle S."/>
        </authorList>
    </citation>
    <scope>NUCLEOTIDE SEQUENCE [LARGE SCALE GENOMIC DNA]</scope>
    <source>
        <strain evidence="11 13">NCTC10717</strain>
    </source>
</reference>
<dbReference type="Proteomes" id="UP000254575">
    <property type="component" value="Unassembled WGS sequence"/>
</dbReference>
<dbReference type="InterPro" id="IPR050582">
    <property type="entry name" value="HAD-like_SerB"/>
</dbReference>
<comment type="catalytic activity">
    <reaction evidence="9">
        <text>O-phospho-L-serine + H2O = L-serine + phosphate</text>
        <dbReference type="Rhea" id="RHEA:21208"/>
        <dbReference type="ChEBI" id="CHEBI:15377"/>
        <dbReference type="ChEBI" id="CHEBI:33384"/>
        <dbReference type="ChEBI" id="CHEBI:43474"/>
        <dbReference type="ChEBI" id="CHEBI:57524"/>
        <dbReference type="EC" id="3.1.3.3"/>
    </reaction>
</comment>
<dbReference type="PANTHER" id="PTHR43344">
    <property type="entry name" value="PHOSPHOSERINE PHOSPHATASE"/>
    <property type="match status" value="1"/>
</dbReference>
<dbReference type="InterPro" id="IPR023214">
    <property type="entry name" value="HAD_sf"/>
</dbReference>